<name>A0A8C3UIL2_CATUS</name>
<reference evidence="2" key="3">
    <citation type="submission" date="2025-09" db="UniProtKB">
        <authorList>
            <consortium name="Ensembl"/>
        </authorList>
    </citation>
    <scope>IDENTIFICATION</scope>
</reference>
<organism evidence="2 3">
    <name type="scientific">Catharus ustulatus</name>
    <name type="common">Russet-backed thrush</name>
    <name type="synonym">Hylocichla ustulatus</name>
    <dbReference type="NCBI Taxonomy" id="91951"/>
    <lineage>
        <taxon>Eukaryota</taxon>
        <taxon>Metazoa</taxon>
        <taxon>Chordata</taxon>
        <taxon>Craniata</taxon>
        <taxon>Vertebrata</taxon>
        <taxon>Euteleostomi</taxon>
        <taxon>Archelosauria</taxon>
        <taxon>Archosauria</taxon>
        <taxon>Dinosauria</taxon>
        <taxon>Saurischia</taxon>
        <taxon>Theropoda</taxon>
        <taxon>Coelurosauria</taxon>
        <taxon>Aves</taxon>
        <taxon>Neognathae</taxon>
        <taxon>Neoaves</taxon>
        <taxon>Telluraves</taxon>
        <taxon>Australaves</taxon>
        <taxon>Passeriformes</taxon>
        <taxon>Turdidae</taxon>
        <taxon>Catharus</taxon>
    </lineage>
</organism>
<feature type="region of interest" description="Disordered" evidence="1">
    <location>
        <begin position="16"/>
        <end position="81"/>
    </location>
</feature>
<accession>A0A8C3UIL2</accession>
<proteinExistence type="predicted"/>
<evidence type="ECO:0000313" key="2">
    <source>
        <dbReference type="Ensembl" id="ENSCUSP00005013956.1"/>
    </source>
</evidence>
<feature type="compositionally biased region" description="Pro residues" evidence="1">
    <location>
        <begin position="35"/>
        <end position="48"/>
    </location>
</feature>
<protein>
    <submittedName>
        <fullName evidence="2">Uncharacterized protein</fullName>
    </submittedName>
</protein>
<dbReference type="Proteomes" id="UP000694563">
    <property type="component" value="Chromosome 24"/>
</dbReference>
<feature type="compositionally biased region" description="Low complexity" evidence="1">
    <location>
        <begin position="16"/>
        <end position="33"/>
    </location>
</feature>
<reference evidence="2" key="1">
    <citation type="submission" date="2020-10" db="EMBL/GenBank/DDBJ databases">
        <title>Catharus ustulatus (Swainson's thrush) genome, bCatUst1, primary haplotype v2.</title>
        <authorList>
            <person name="Delmore K."/>
            <person name="Vafadar M."/>
            <person name="Formenti G."/>
            <person name="Chow W."/>
            <person name="Pelan S."/>
            <person name="Howe K."/>
            <person name="Rhie A."/>
            <person name="Mountcastle J."/>
            <person name="Haase B."/>
            <person name="Fedrigo O."/>
            <person name="Jarvis E.D."/>
        </authorList>
    </citation>
    <scope>NUCLEOTIDE SEQUENCE [LARGE SCALE GENOMIC DNA]</scope>
</reference>
<keyword evidence="3" id="KW-1185">Reference proteome</keyword>
<evidence type="ECO:0000313" key="3">
    <source>
        <dbReference type="Proteomes" id="UP000694563"/>
    </source>
</evidence>
<dbReference type="AlphaFoldDB" id="A0A8C3UIL2"/>
<dbReference type="Ensembl" id="ENSCUST00005014506.1">
    <property type="protein sequence ID" value="ENSCUSP00005013956.1"/>
    <property type="gene ID" value="ENSCUSG00005008997.1"/>
</dbReference>
<sequence>HHWVLSLQIRRRRLARLAGGSSSQPSTPLTSPQRETPPGPPGAAPAPGPSHSLGLNVHSMTPATSPIGAAGRLFSKPPQNKCQDGSNQVFNMISNSLIEIVVFQCSLMSLQNSLAFTYLLLEFSGFPFGK</sequence>
<reference evidence="2" key="2">
    <citation type="submission" date="2025-08" db="UniProtKB">
        <authorList>
            <consortium name="Ensembl"/>
        </authorList>
    </citation>
    <scope>IDENTIFICATION</scope>
</reference>
<evidence type="ECO:0000256" key="1">
    <source>
        <dbReference type="SAM" id="MobiDB-lite"/>
    </source>
</evidence>